<evidence type="ECO:0000256" key="12">
    <source>
        <dbReference type="ARBA" id="ARBA00023049"/>
    </source>
</evidence>
<dbReference type="GO" id="GO:0006508">
    <property type="term" value="P:proteolysis"/>
    <property type="evidence" value="ECO:0007669"/>
    <property type="project" value="UniProtKB-KW"/>
</dbReference>
<dbReference type="GO" id="GO:0008239">
    <property type="term" value="F:dipeptidyl-peptidase activity"/>
    <property type="evidence" value="ECO:0000318"/>
    <property type="project" value="GO_Central"/>
</dbReference>
<dbReference type="FunCoup" id="F1A200">
    <property type="interactions" value="479"/>
</dbReference>
<evidence type="ECO:0000256" key="16">
    <source>
        <dbReference type="PIRSR" id="PIRSR007828-1"/>
    </source>
</evidence>
<sequence>MSDITPEIIESHTVSRETPVYKLDATEAFKKLTEKEKLYSHYLSQACWWGSKICLGQTSVESAPIFHLLQNIFSLSTFKALREKLVPSVVSEVEYNDLLLYAATFYGNMGNYLSFGDSKFIPRIPKEKFEKIIKTINNETISKYWSQCGELMYSLEKNQRELGVDGNGISTYYSPNITKVEIEKVQKFLDSIHLSPYNTRLFKVSENNYNVLVASVNTIPVKSHQYEGYTINIVYGDWSKDLARVADNMRKAIPYAANDNQVNMLKKYVEHFEDGSIEVFKDSQRWWIKDLQPTVETNIGFIETYRDPAGVRGEFEGFVAMVNKEMSQKLTTLIDKAEYFLAKYPWPKEFEKAKFNRPDFTSLEVLTFASSGVPAGINIPNDMGIRQNEGFKNVSLGNVISARKDEYVTFIPDEDQKMYNKLQNDAFEVQVAIHELLGHGSGRIFHKNADGTYDFDTSIINPITGKPIDLDHEVYKTGETYDSVFKSLGSSWEECRAECCGMYLSPDLSLLELFGFKGQEAEDVYYINWLIMARAGICALEFYTPELKKWRQAHMQGRFAILQVFLRSGLVKLEVTDDNVLVRLDRAQIRSKGLPGVGEFLKILNIYKATANVKAATALFDDYTSVDAQFIKIRDIVLAKKKPRRVFVQSHTHLNVNNQVYIQDFADNAEGVIESMITRFGTEE</sequence>
<evidence type="ECO:0000256" key="7">
    <source>
        <dbReference type="ARBA" id="ARBA00022490"/>
    </source>
</evidence>
<evidence type="ECO:0000256" key="6">
    <source>
        <dbReference type="ARBA" id="ARBA00022438"/>
    </source>
</evidence>
<proteinExistence type="inferred from homology"/>
<feature type="binding site" evidence="17">
    <location>
        <position position="434"/>
    </location>
    <ligand>
        <name>Zn(2+)</name>
        <dbReference type="ChEBI" id="CHEBI:29105"/>
        <note>catalytic</note>
    </ligand>
</feature>
<keyword evidence="9 15" id="KW-0479">Metal-binding</keyword>
<evidence type="ECO:0000256" key="10">
    <source>
        <dbReference type="ARBA" id="ARBA00022801"/>
    </source>
</evidence>
<comment type="similarity">
    <text evidence="3 15">Belongs to the peptidase M49 family.</text>
</comment>
<dbReference type="PANTHER" id="PTHR23422">
    <property type="entry name" value="DIPEPTIDYL PEPTIDASE III-RELATED"/>
    <property type="match status" value="1"/>
</dbReference>
<evidence type="ECO:0000256" key="8">
    <source>
        <dbReference type="ARBA" id="ARBA00022670"/>
    </source>
</evidence>
<dbReference type="PANTHER" id="PTHR23422:SF11">
    <property type="entry name" value="DIPEPTIDYL PEPTIDASE 3"/>
    <property type="match status" value="1"/>
</dbReference>
<dbReference type="EC" id="3.4.14.4" evidence="4 15"/>
<accession>F1A200</accession>
<dbReference type="GO" id="GO:0008235">
    <property type="term" value="F:metalloexopeptidase activity"/>
    <property type="evidence" value="ECO:0007669"/>
    <property type="project" value="InterPro"/>
</dbReference>
<dbReference type="GO" id="GO:0005737">
    <property type="term" value="C:cytoplasm"/>
    <property type="evidence" value="ECO:0000318"/>
    <property type="project" value="GO_Central"/>
</dbReference>
<evidence type="ECO:0000256" key="11">
    <source>
        <dbReference type="ARBA" id="ARBA00022833"/>
    </source>
</evidence>
<dbReference type="FunFam" id="3.30.540.30:FF:000002">
    <property type="entry name" value="Dipeptidyl peptidase 3"/>
    <property type="match status" value="1"/>
</dbReference>
<dbReference type="OrthoDB" id="4694525at2759"/>
<keyword evidence="12 15" id="KW-0482">Metalloprotease</keyword>
<comment type="catalytic activity">
    <reaction evidence="1 15">
        <text>Release of an N-terminal dipeptide from a peptide comprising four or more residues, with broad specificity. Also acts on dipeptidyl 2-naphthylamides.</text>
        <dbReference type="EC" id="3.4.14.4"/>
    </reaction>
</comment>
<dbReference type="RefSeq" id="XP_003293691.1">
    <property type="nucleotide sequence ID" value="XM_003293643.1"/>
</dbReference>
<evidence type="ECO:0000256" key="3">
    <source>
        <dbReference type="ARBA" id="ARBA00010200"/>
    </source>
</evidence>
<evidence type="ECO:0000256" key="17">
    <source>
        <dbReference type="PIRSR" id="PIRSR007828-2"/>
    </source>
</evidence>
<dbReference type="EMBL" id="GL871392">
    <property type="protein sequence ID" value="EGC29783.1"/>
    <property type="molecule type" value="Genomic_DNA"/>
</dbReference>
<evidence type="ECO:0000313" key="19">
    <source>
        <dbReference type="Proteomes" id="UP000001064"/>
    </source>
</evidence>
<keyword evidence="7 15" id="KW-0963">Cytoplasm</keyword>
<dbReference type="Pfam" id="PF03571">
    <property type="entry name" value="Peptidase_M49"/>
    <property type="match status" value="1"/>
</dbReference>
<dbReference type="Proteomes" id="UP000001064">
    <property type="component" value="Unassembled WGS sequence"/>
</dbReference>
<comment type="cofactor">
    <cofactor evidence="15 17">
        <name>Zn(2+)</name>
        <dbReference type="ChEBI" id="CHEBI:29105"/>
    </cofactor>
    <text evidence="15 17">Binds 1 zinc ion per subunit.</text>
</comment>
<reference evidence="19" key="1">
    <citation type="journal article" date="2011" name="Genome Biol.">
        <title>Comparative genomics of the social amoebae Dictyostelium discoideum and Dictyostelium purpureum.</title>
        <authorList>
            <consortium name="US DOE Joint Genome Institute (JGI-PGF)"/>
            <person name="Sucgang R."/>
            <person name="Kuo A."/>
            <person name="Tian X."/>
            <person name="Salerno W."/>
            <person name="Parikh A."/>
            <person name="Feasley C.L."/>
            <person name="Dalin E."/>
            <person name="Tu H."/>
            <person name="Huang E."/>
            <person name="Barry K."/>
            <person name="Lindquist E."/>
            <person name="Shapiro H."/>
            <person name="Bruce D."/>
            <person name="Schmutz J."/>
            <person name="Salamov A."/>
            <person name="Fey P."/>
            <person name="Gaudet P."/>
            <person name="Anjard C."/>
            <person name="Babu M.M."/>
            <person name="Basu S."/>
            <person name="Bushmanova Y."/>
            <person name="van der Wel H."/>
            <person name="Katoh-Kurasawa M."/>
            <person name="Dinh C."/>
            <person name="Coutinho P.M."/>
            <person name="Saito T."/>
            <person name="Elias M."/>
            <person name="Schaap P."/>
            <person name="Kay R.R."/>
            <person name="Henrissat B."/>
            <person name="Eichinger L."/>
            <person name="Rivero F."/>
            <person name="Putnam N.H."/>
            <person name="West C.M."/>
            <person name="Loomis W.F."/>
            <person name="Chisholm R.L."/>
            <person name="Shaulsky G."/>
            <person name="Strassmann J.E."/>
            <person name="Queller D.C."/>
            <person name="Kuspa A."/>
            <person name="Grigoriev I.V."/>
        </authorList>
    </citation>
    <scope>NUCLEOTIDE SEQUENCE [LARGE SCALE GENOMIC DNA]</scope>
    <source>
        <strain evidence="19">QSDP1</strain>
    </source>
</reference>
<gene>
    <name evidence="18" type="ORF">DICPUDRAFT_58624</name>
</gene>
<keyword evidence="8 15" id="KW-0645">Protease</keyword>
<name>F1A200_DICPU</name>
<evidence type="ECO:0000256" key="2">
    <source>
        <dbReference type="ARBA" id="ARBA00004496"/>
    </source>
</evidence>
<dbReference type="FunFam" id="3.30.540.30:FF:000001">
    <property type="entry name" value="Dipeptidyl peptidase 3"/>
    <property type="match status" value="1"/>
</dbReference>
<keyword evidence="19" id="KW-1185">Reference proteome</keyword>
<dbReference type="GeneID" id="10505007"/>
<evidence type="ECO:0000256" key="4">
    <source>
        <dbReference type="ARBA" id="ARBA00012063"/>
    </source>
</evidence>
<dbReference type="KEGG" id="dpp:DICPUDRAFT_58624"/>
<dbReference type="VEuPathDB" id="AmoebaDB:DICPUDRAFT_58624"/>
<feature type="binding site" evidence="17">
    <location>
        <position position="494"/>
    </location>
    <ligand>
        <name>Zn(2+)</name>
        <dbReference type="ChEBI" id="CHEBI:29105"/>
        <note>catalytic</note>
    </ligand>
</feature>
<keyword evidence="10 15" id="KW-0378">Hydrolase</keyword>
<keyword evidence="11 15" id="KW-0862">Zinc</keyword>
<dbReference type="MEROPS" id="M49.A02"/>
<evidence type="ECO:0000256" key="5">
    <source>
        <dbReference type="ARBA" id="ARBA00014713"/>
    </source>
</evidence>
<dbReference type="GO" id="GO:0004177">
    <property type="term" value="F:aminopeptidase activity"/>
    <property type="evidence" value="ECO:0007669"/>
    <property type="project" value="UniProtKB-KW"/>
</dbReference>
<evidence type="ECO:0000256" key="13">
    <source>
        <dbReference type="ARBA" id="ARBA00031288"/>
    </source>
</evidence>
<dbReference type="InterPro" id="IPR005317">
    <property type="entry name" value="Dipeptidyl-peptase3"/>
</dbReference>
<dbReference type="InParanoid" id="F1A200"/>
<feature type="active site" evidence="16">
    <location>
        <position position="435"/>
    </location>
</feature>
<evidence type="ECO:0000256" key="1">
    <source>
        <dbReference type="ARBA" id="ARBA00001336"/>
    </source>
</evidence>
<dbReference type="InterPro" id="IPR039461">
    <property type="entry name" value="Peptidase_M49"/>
</dbReference>
<evidence type="ECO:0000256" key="9">
    <source>
        <dbReference type="ARBA" id="ARBA00022723"/>
    </source>
</evidence>
<dbReference type="OMA" id="QRYWIRD"/>
<keyword evidence="6 15" id="KW-0031">Aminopeptidase</keyword>
<dbReference type="FunFam" id="3.30.540.30:FF:000014">
    <property type="entry name" value="Dipeptidyl peptidase 3"/>
    <property type="match status" value="1"/>
</dbReference>
<evidence type="ECO:0000256" key="14">
    <source>
        <dbReference type="ARBA" id="ARBA00032119"/>
    </source>
</evidence>
<organism evidence="18 19">
    <name type="scientific">Dictyostelium purpureum</name>
    <name type="common">Slime mold</name>
    <dbReference type="NCBI Taxonomy" id="5786"/>
    <lineage>
        <taxon>Eukaryota</taxon>
        <taxon>Amoebozoa</taxon>
        <taxon>Evosea</taxon>
        <taxon>Eumycetozoa</taxon>
        <taxon>Dictyostelia</taxon>
        <taxon>Dictyosteliales</taxon>
        <taxon>Dictyosteliaceae</taxon>
        <taxon>Dictyostelium</taxon>
    </lineage>
</organism>
<dbReference type="STRING" id="5786.F1A200"/>
<protein>
    <recommendedName>
        <fullName evidence="5 15">Dipeptidyl peptidase 3</fullName>
        <ecNumber evidence="4 15">3.4.14.4</ecNumber>
    </recommendedName>
    <alternativeName>
        <fullName evidence="13 15">Dipeptidyl aminopeptidase III</fullName>
    </alternativeName>
    <alternativeName>
        <fullName evidence="14 15">Dipeptidyl peptidase III</fullName>
    </alternativeName>
</protein>
<dbReference type="Gene3D" id="3.30.540.30">
    <property type="match status" value="3"/>
</dbReference>
<feature type="binding site" evidence="17">
    <location>
        <position position="439"/>
    </location>
    <ligand>
        <name>Zn(2+)</name>
        <dbReference type="ChEBI" id="CHEBI:29105"/>
        <note>catalytic</note>
    </ligand>
</feature>
<dbReference type="PIRSF" id="PIRSF007828">
    <property type="entry name" value="Dipeptidyl-peptidase_III"/>
    <property type="match status" value="1"/>
</dbReference>
<dbReference type="GO" id="GO:0046872">
    <property type="term" value="F:metal ion binding"/>
    <property type="evidence" value="ECO:0007669"/>
    <property type="project" value="UniProtKB-KW"/>
</dbReference>
<comment type="subcellular location">
    <subcellularLocation>
        <location evidence="2">Cytoplasm</location>
    </subcellularLocation>
</comment>
<dbReference type="AlphaFoldDB" id="F1A200"/>
<evidence type="ECO:0000313" key="18">
    <source>
        <dbReference type="EMBL" id="EGC29783.1"/>
    </source>
</evidence>
<dbReference type="eggNOG" id="KOG3675">
    <property type="taxonomic scope" value="Eukaryota"/>
</dbReference>
<evidence type="ECO:0000256" key="15">
    <source>
        <dbReference type="PIRNR" id="PIRNR007828"/>
    </source>
</evidence>